<feature type="non-terminal residue" evidence="3">
    <location>
        <position position="413"/>
    </location>
</feature>
<evidence type="ECO:0000313" key="3">
    <source>
        <dbReference type="EMBL" id="CAG8619324.1"/>
    </source>
</evidence>
<dbReference type="InterPro" id="IPR004087">
    <property type="entry name" value="KH_dom"/>
</dbReference>
<reference evidence="3" key="1">
    <citation type="submission" date="2021-06" db="EMBL/GenBank/DDBJ databases">
        <authorList>
            <person name="Kallberg Y."/>
            <person name="Tangrot J."/>
            <person name="Rosling A."/>
        </authorList>
    </citation>
    <scope>NUCLEOTIDE SEQUENCE</scope>
    <source>
        <strain evidence="3">CL551</strain>
    </source>
</reference>
<dbReference type="GO" id="GO:0003723">
    <property type="term" value="F:RNA binding"/>
    <property type="evidence" value="ECO:0007669"/>
    <property type="project" value="UniProtKB-UniRule"/>
</dbReference>
<dbReference type="AlphaFoldDB" id="A0A9N9D107"/>
<dbReference type="InterPro" id="IPR036612">
    <property type="entry name" value="KH_dom_type_1_sf"/>
</dbReference>
<keyword evidence="4" id="KW-1185">Reference proteome</keyword>
<organism evidence="3 4">
    <name type="scientific">Acaulospora morrowiae</name>
    <dbReference type="NCBI Taxonomy" id="94023"/>
    <lineage>
        <taxon>Eukaryota</taxon>
        <taxon>Fungi</taxon>
        <taxon>Fungi incertae sedis</taxon>
        <taxon>Mucoromycota</taxon>
        <taxon>Glomeromycotina</taxon>
        <taxon>Glomeromycetes</taxon>
        <taxon>Diversisporales</taxon>
        <taxon>Acaulosporaceae</taxon>
        <taxon>Acaulospora</taxon>
    </lineage>
</organism>
<accession>A0A9N9D107</accession>
<feature type="non-terminal residue" evidence="3">
    <location>
        <position position="1"/>
    </location>
</feature>
<dbReference type="SUPFAM" id="SSF54791">
    <property type="entry name" value="Eukaryotic type KH-domain (KH-domain type I)"/>
    <property type="match status" value="1"/>
</dbReference>
<gene>
    <name evidence="3" type="ORF">AMORRO_LOCUS8586</name>
</gene>
<keyword evidence="1" id="KW-0694">RNA-binding</keyword>
<dbReference type="Proteomes" id="UP000789342">
    <property type="component" value="Unassembled WGS sequence"/>
</dbReference>
<dbReference type="OrthoDB" id="3231855at2759"/>
<dbReference type="Pfam" id="PF00013">
    <property type="entry name" value="KH_1"/>
    <property type="match status" value="1"/>
</dbReference>
<proteinExistence type="predicted"/>
<comment type="caution">
    <text evidence="3">The sequence shown here is derived from an EMBL/GenBank/DDBJ whole genome shotgun (WGS) entry which is preliminary data.</text>
</comment>
<protein>
    <submittedName>
        <fullName evidence="3">17750_t:CDS:1</fullName>
    </submittedName>
</protein>
<feature type="domain" description="K Homology" evidence="2">
    <location>
        <begin position="1"/>
        <end position="61"/>
    </location>
</feature>
<evidence type="ECO:0000256" key="1">
    <source>
        <dbReference type="PROSITE-ProRule" id="PRU00117"/>
    </source>
</evidence>
<dbReference type="InterPro" id="IPR004088">
    <property type="entry name" value="KH_dom_type_1"/>
</dbReference>
<evidence type="ECO:0000259" key="2">
    <source>
        <dbReference type="SMART" id="SM00322"/>
    </source>
</evidence>
<dbReference type="SMART" id="SM00322">
    <property type="entry name" value="KH"/>
    <property type="match status" value="1"/>
</dbReference>
<dbReference type="CDD" id="cd00105">
    <property type="entry name" value="KH-I"/>
    <property type="match status" value="1"/>
</dbReference>
<dbReference type="Gene3D" id="3.30.1370.10">
    <property type="entry name" value="K Homology domain, type 1"/>
    <property type="match status" value="1"/>
</dbReference>
<evidence type="ECO:0000313" key="4">
    <source>
        <dbReference type="Proteomes" id="UP000789342"/>
    </source>
</evidence>
<dbReference type="PROSITE" id="PS50084">
    <property type="entry name" value="KH_TYPE_1"/>
    <property type="match status" value="1"/>
</dbReference>
<name>A0A9N9D107_9GLOM</name>
<dbReference type="EMBL" id="CAJVPV010007475">
    <property type="protein sequence ID" value="CAG8619324.1"/>
    <property type="molecule type" value="Genomic_DNA"/>
</dbReference>
<sequence length="413" mass="47658">MEKVDVSPSSIRHIIGKNGDNIKDIETRSGATCIVQENQVIITGSDDERHIARNLLQNCIENSIVVYHHPDNAVVALRPPLNELKSLLFTRYEGIVSISNINKPYFVLDEGERMKRKNDDDDHISLKSLANRSFIAPKEDRVLILLIAEQLMEEVTKSQIESLSFKVRANIGKQLFYPANKGESHLPSSILLSELLEYKIGYKRDIKTTFTNFLPESLVKSVEQRLEEVGYREYNDVSEVPRASVHLLDTENKRRFTISIEVMPDNCLKILKYRPANKKHLFVSFARQKSVPDFRLKFFSKGPHEELVTPKISNFINNAIYNPSKKNIKFPKNTSYRVSTVRVKFKRKFYDDTNKTGIKVTISEIFEDGTKYMQVTATSLDLHEVLNNNKDIEECKEKMRLFINEMNNIVQNI</sequence>